<dbReference type="InterPro" id="IPR038408">
    <property type="entry name" value="GNK2_sf"/>
</dbReference>
<dbReference type="Proteomes" id="UP000001514">
    <property type="component" value="Unassembled WGS sequence"/>
</dbReference>
<protein>
    <recommendedName>
        <fullName evidence="9">Gnk2-homologous domain-containing protein</fullName>
    </recommendedName>
</protein>
<evidence type="ECO:0000256" key="4">
    <source>
        <dbReference type="ARBA" id="ARBA00022821"/>
    </source>
</evidence>
<dbReference type="AlphaFoldDB" id="D8RFX2"/>
<name>D8RFX2_SELML</name>
<keyword evidence="6" id="KW-0465">Mannose-binding</keyword>
<evidence type="ECO:0000259" key="9">
    <source>
        <dbReference type="PROSITE" id="PS51473"/>
    </source>
</evidence>
<dbReference type="GO" id="GO:0050832">
    <property type="term" value="P:defense response to fungus"/>
    <property type="evidence" value="ECO:0007669"/>
    <property type="project" value="UniProtKB-KW"/>
</dbReference>
<keyword evidence="11" id="KW-1185">Reference proteome</keyword>
<keyword evidence="5" id="KW-0044">Antibiotic</keyword>
<dbReference type="Gene3D" id="3.30.430.20">
    <property type="entry name" value="Gnk2 domain, C-X8-C-X2-C motif"/>
    <property type="match status" value="1"/>
</dbReference>
<keyword evidence="3" id="KW-0430">Lectin</keyword>
<evidence type="ECO:0000256" key="6">
    <source>
        <dbReference type="ARBA" id="ARBA00023035"/>
    </source>
</evidence>
<evidence type="ECO:0000313" key="11">
    <source>
        <dbReference type="Proteomes" id="UP000001514"/>
    </source>
</evidence>
<dbReference type="PROSITE" id="PS51473">
    <property type="entry name" value="GNK2"/>
    <property type="match status" value="1"/>
</dbReference>
<proteinExistence type="predicted"/>
<dbReference type="PANTHER" id="PTHR32080:SF54">
    <property type="entry name" value="GNK2-HOMOLOGOUS DOMAIN-CONTAINING PROTEIN"/>
    <property type="match status" value="1"/>
</dbReference>
<dbReference type="CDD" id="cd23509">
    <property type="entry name" value="Gnk2-like"/>
    <property type="match status" value="1"/>
</dbReference>
<keyword evidence="8" id="KW-0732">Signal</keyword>
<dbReference type="EMBL" id="GL377578">
    <property type="protein sequence ID" value="EFJ28936.1"/>
    <property type="molecule type" value="Genomic_DNA"/>
</dbReference>
<feature type="signal peptide" evidence="8">
    <location>
        <begin position="1"/>
        <end position="21"/>
    </location>
</feature>
<sequence length="119" mass="13166">MAKKLFLLAIVIPLFASLVAGRCTDQRDVVIRNLRTYARGSVYGSNLNLLFDRLITTTGYDHVGSGSNRVYGFSECYGSSNCRSCLLAAVNSIRSAAPRAIGARICKALCYLRYENYRI</sequence>
<dbReference type="KEGG" id="smo:SELMODRAFT_410801"/>
<evidence type="ECO:0000313" key="10">
    <source>
        <dbReference type="EMBL" id="EFJ28936.1"/>
    </source>
</evidence>
<dbReference type="HOGENOM" id="CLU_1996562_0_0_1"/>
<dbReference type="GO" id="GO:0031640">
    <property type="term" value="P:killing of cells of another organism"/>
    <property type="evidence" value="ECO:0007669"/>
    <property type="project" value="UniProtKB-KW"/>
</dbReference>
<dbReference type="InParanoid" id="D8RFX2"/>
<dbReference type="Pfam" id="PF01657">
    <property type="entry name" value="Stress-antifung"/>
    <property type="match status" value="1"/>
</dbReference>
<keyword evidence="2" id="KW-0295">Fungicide</keyword>
<dbReference type="InterPro" id="IPR051378">
    <property type="entry name" value="Cell2Cell_Antifungal"/>
</dbReference>
<keyword evidence="7" id="KW-1015">Disulfide bond</keyword>
<gene>
    <name evidence="10" type="ORF">SELMODRAFT_410801</name>
</gene>
<evidence type="ECO:0000256" key="2">
    <source>
        <dbReference type="ARBA" id="ARBA00022577"/>
    </source>
</evidence>
<dbReference type="Gramene" id="EFJ28936">
    <property type="protein sequence ID" value="EFJ28936"/>
    <property type="gene ID" value="SELMODRAFT_410801"/>
</dbReference>
<evidence type="ECO:0000256" key="3">
    <source>
        <dbReference type="ARBA" id="ARBA00022734"/>
    </source>
</evidence>
<evidence type="ECO:0000256" key="7">
    <source>
        <dbReference type="ARBA" id="ARBA00023157"/>
    </source>
</evidence>
<dbReference type="PANTHER" id="PTHR32080">
    <property type="entry name" value="ANTIFUNGAL PROTEIN GINKBILOBIN-2-LIKE"/>
    <property type="match status" value="1"/>
</dbReference>
<evidence type="ECO:0000256" key="8">
    <source>
        <dbReference type="SAM" id="SignalP"/>
    </source>
</evidence>
<dbReference type="GO" id="GO:0005537">
    <property type="term" value="F:D-mannose binding"/>
    <property type="evidence" value="ECO:0007669"/>
    <property type="project" value="UniProtKB-KW"/>
</dbReference>
<evidence type="ECO:0000256" key="1">
    <source>
        <dbReference type="ARBA" id="ARBA00022529"/>
    </source>
</evidence>
<reference evidence="10 11" key="1">
    <citation type="journal article" date="2011" name="Science">
        <title>The Selaginella genome identifies genetic changes associated with the evolution of vascular plants.</title>
        <authorList>
            <person name="Banks J.A."/>
            <person name="Nishiyama T."/>
            <person name="Hasebe M."/>
            <person name="Bowman J.L."/>
            <person name="Gribskov M."/>
            <person name="dePamphilis C."/>
            <person name="Albert V.A."/>
            <person name="Aono N."/>
            <person name="Aoyama T."/>
            <person name="Ambrose B.A."/>
            <person name="Ashton N.W."/>
            <person name="Axtell M.J."/>
            <person name="Barker E."/>
            <person name="Barker M.S."/>
            <person name="Bennetzen J.L."/>
            <person name="Bonawitz N.D."/>
            <person name="Chapple C."/>
            <person name="Cheng C."/>
            <person name="Correa L.G."/>
            <person name="Dacre M."/>
            <person name="DeBarry J."/>
            <person name="Dreyer I."/>
            <person name="Elias M."/>
            <person name="Engstrom E.M."/>
            <person name="Estelle M."/>
            <person name="Feng L."/>
            <person name="Finet C."/>
            <person name="Floyd S.K."/>
            <person name="Frommer W.B."/>
            <person name="Fujita T."/>
            <person name="Gramzow L."/>
            <person name="Gutensohn M."/>
            <person name="Harholt J."/>
            <person name="Hattori M."/>
            <person name="Heyl A."/>
            <person name="Hirai T."/>
            <person name="Hiwatashi Y."/>
            <person name="Ishikawa M."/>
            <person name="Iwata M."/>
            <person name="Karol K.G."/>
            <person name="Koehler B."/>
            <person name="Kolukisaoglu U."/>
            <person name="Kubo M."/>
            <person name="Kurata T."/>
            <person name="Lalonde S."/>
            <person name="Li K."/>
            <person name="Li Y."/>
            <person name="Litt A."/>
            <person name="Lyons E."/>
            <person name="Manning G."/>
            <person name="Maruyama T."/>
            <person name="Michael T.P."/>
            <person name="Mikami K."/>
            <person name="Miyazaki S."/>
            <person name="Morinaga S."/>
            <person name="Murata T."/>
            <person name="Mueller-Roeber B."/>
            <person name="Nelson D.R."/>
            <person name="Obara M."/>
            <person name="Oguri Y."/>
            <person name="Olmstead R.G."/>
            <person name="Onodera N."/>
            <person name="Petersen B.L."/>
            <person name="Pils B."/>
            <person name="Prigge M."/>
            <person name="Rensing S.A."/>
            <person name="Riano-Pachon D.M."/>
            <person name="Roberts A.W."/>
            <person name="Sato Y."/>
            <person name="Scheller H.V."/>
            <person name="Schulz B."/>
            <person name="Schulz C."/>
            <person name="Shakirov E.V."/>
            <person name="Shibagaki N."/>
            <person name="Shinohara N."/>
            <person name="Shippen D.E."/>
            <person name="Soerensen I."/>
            <person name="Sotooka R."/>
            <person name="Sugimoto N."/>
            <person name="Sugita M."/>
            <person name="Sumikawa N."/>
            <person name="Tanurdzic M."/>
            <person name="Theissen G."/>
            <person name="Ulvskov P."/>
            <person name="Wakazuki S."/>
            <person name="Weng J.K."/>
            <person name="Willats W.W."/>
            <person name="Wipf D."/>
            <person name="Wolf P.G."/>
            <person name="Yang L."/>
            <person name="Zimmer A.D."/>
            <person name="Zhu Q."/>
            <person name="Mitros T."/>
            <person name="Hellsten U."/>
            <person name="Loque D."/>
            <person name="Otillar R."/>
            <person name="Salamov A."/>
            <person name="Schmutz J."/>
            <person name="Shapiro H."/>
            <person name="Lindquist E."/>
            <person name="Lucas S."/>
            <person name="Rokhsar D."/>
            <person name="Grigoriev I.V."/>
        </authorList>
    </citation>
    <scope>NUCLEOTIDE SEQUENCE [LARGE SCALE GENOMIC DNA]</scope>
</reference>
<organism evidence="11">
    <name type="scientific">Selaginella moellendorffii</name>
    <name type="common">Spikemoss</name>
    <dbReference type="NCBI Taxonomy" id="88036"/>
    <lineage>
        <taxon>Eukaryota</taxon>
        <taxon>Viridiplantae</taxon>
        <taxon>Streptophyta</taxon>
        <taxon>Embryophyta</taxon>
        <taxon>Tracheophyta</taxon>
        <taxon>Lycopodiopsida</taxon>
        <taxon>Selaginellales</taxon>
        <taxon>Selaginellaceae</taxon>
        <taxon>Selaginella</taxon>
    </lineage>
</organism>
<dbReference type="GO" id="GO:0042742">
    <property type="term" value="P:defense response to bacterium"/>
    <property type="evidence" value="ECO:0007669"/>
    <property type="project" value="UniProtKB-KW"/>
</dbReference>
<feature type="chain" id="PRO_5003121780" description="Gnk2-homologous domain-containing protein" evidence="8">
    <location>
        <begin position="22"/>
        <end position="119"/>
    </location>
</feature>
<evidence type="ECO:0000256" key="5">
    <source>
        <dbReference type="ARBA" id="ARBA00023022"/>
    </source>
</evidence>
<accession>D8RFX2</accession>
<keyword evidence="1" id="KW-0929">Antimicrobial</keyword>
<feature type="domain" description="Gnk2-homologous" evidence="9">
    <location>
        <begin position="25"/>
        <end position="119"/>
    </location>
</feature>
<dbReference type="InterPro" id="IPR002902">
    <property type="entry name" value="GNK2"/>
</dbReference>
<keyword evidence="4" id="KW-0611">Plant defense</keyword>